<organism evidence="2 3">
    <name type="scientific">Molorchus minor</name>
    <dbReference type="NCBI Taxonomy" id="1323400"/>
    <lineage>
        <taxon>Eukaryota</taxon>
        <taxon>Metazoa</taxon>
        <taxon>Ecdysozoa</taxon>
        <taxon>Arthropoda</taxon>
        <taxon>Hexapoda</taxon>
        <taxon>Insecta</taxon>
        <taxon>Pterygota</taxon>
        <taxon>Neoptera</taxon>
        <taxon>Endopterygota</taxon>
        <taxon>Coleoptera</taxon>
        <taxon>Polyphaga</taxon>
        <taxon>Cucujiformia</taxon>
        <taxon>Chrysomeloidea</taxon>
        <taxon>Cerambycidae</taxon>
        <taxon>Lamiinae</taxon>
        <taxon>Monochamini</taxon>
        <taxon>Molorchus</taxon>
    </lineage>
</organism>
<feature type="region of interest" description="Disordered" evidence="1">
    <location>
        <begin position="100"/>
        <end position="132"/>
    </location>
</feature>
<accession>A0ABQ9K674</accession>
<name>A0ABQ9K674_9CUCU</name>
<proteinExistence type="predicted"/>
<protein>
    <submittedName>
        <fullName evidence="2">Uncharacterized protein</fullName>
    </submittedName>
</protein>
<dbReference type="EMBL" id="JAPWTJ010000002">
    <property type="protein sequence ID" value="KAJ8986121.1"/>
    <property type="molecule type" value="Genomic_DNA"/>
</dbReference>
<gene>
    <name evidence="2" type="ORF">NQ317_005591</name>
</gene>
<sequence length="361" mass="40326">MDSWQGRTDELRCKYLENESTTVISLPNMVDLALNSPEVGIVNFTVLHSLLHVVVHQLNLSDINVEFRGQDSERLQGYIKTAKPGPLLTLTEYVVGPDAVDQKAKDEKKKPKDEKGKKDETQKEKKEVPVVDSEDNKSTVVLVKSKGSVENPQFTVVVTKNHFDKLEGDIKKLDDRIKELAELPANSALIQAIRTEDTFKNPCIGHLPDSKFDEKAGRRRRPMGGGGMMGGEGEEGGDIGDIPTRLERLEMAVFGGGDGKMPPQQAVQMIQQELLTMKANVDAFMDAMKEFDKIREMLSTDDDANLPPDARLHQLEVKFQDCMDQLSSLDNAYSRQINTLTKRLGDLEKQFGEIMEKVNLG</sequence>
<reference evidence="2" key="1">
    <citation type="journal article" date="2023" name="Insect Mol. Biol.">
        <title>Genome sequencing provides insights into the evolution of gene families encoding plant cell wall-degrading enzymes in longhorned beetles.</title>
        <authorList>
            <person name="Shin N.R."/>
            <person name="Okamura Y."/>
            <person name="Kirsch R."/>
            <person name="Pauchet Y."/>
        </authorList>
    </citation>
    <scope>NUCLEOTIDE SEQUENCE</scope>
    <source>
        <strain evidence="2">MMC_N1</strain>
    </source>
</reference>
<dbReference type="Proteomes" id="UP001162164">
    <property type="component" value="Unassembled WGS sequence"/>
</dbReference>
<comment type="caution">
    <text evidence="2">The sequence shown here is derived from an EMBL/GenBank/DDBJ whole genome shotgun (WGS) entry which is preliminary data.</text>
</comment>
<evidence type="ECO:0000313" key="2">
    <source>
        <dbReference type="EMBL" id="KAJ8986121.1"/>
    </source>
</evidence>
<keyword evidence="3" id="KW-1185">Reference proteome</keyword>
<feature type="region of interest" description="Disordered" evidence="1">
    <location>
        <begin position="210"/>
        <end position="238"/>
    </location>
</feature>
<evidence type="ECO:0000256" key="1">
    <source>
        <dbReference type="SAM" id="MobiDB-lite"/>
    </source>
</evidence>
<evidence type="ECO:0000313" key="3">
    <source>
        <dbReference type="Proteomes" id="UP001162164"/>
    </source>
</evidence>